<dbReference type="PANTHER" id="PTHR46910:SF37">
    <property type="entry name" value="ZN(II)2CYS6 TRANSCRIPTION FACTOR (EUROFUNG)"/>
    <property type="match status" value="1"/>
</dbReference>
<comment type="caution">
    <text evidence="8">The sequence shown here is derived from an EMBL/GenBank/DDBJ whole genome shotgun (WGS) entry which is preliminary data.</text>
</comment>
<dbReference type="GO" id="GO:0003677">
    <property type="term" value="F:DNA binding"/>
    <property type="evidence" value="ECO:0007669"/>
    <property type="project" value="UniProtKB-KW"/>
</dbReference>
<evidence type="ECO:0000256" key="1">
    <source>
        <dbReference type="ARBA" id="ARBA00004123"/>
    </source>
</evidence>
<dbReference type="InterPro" id="IPR050987">
    <property type="entry name" value="AtrR-like"/>
</dbReference>
<keyword evidence="4" id="KW-0804">Transcription</keyword>
<gene>
    <name evidence="8" type="ORF">LTR77_008909</name>
</gene>
<keyword evidence="9" id="KW-1185">Reference proteome</keyword>
<evidence type="ECO:0000256" key="3">
    <source>
        <dbReference type="ARBA" id="ARBA00023125"/>
    </source>
</evidence>
<comment type="subcellular location">
    <subcellularLocation>
        <location evidence="1">Nucleus</location>
    </subcellularLocation>
</comment>
<organism evidence="8 9">
    <name type="scientific">Saxophila tyrrhenica</name>
    <dbReference type="NCBI Taxonomy" id="1690608"/>
    <lineage>
        <taxon>Eukaryota</taxon>
        <taxon>Fungi</taxon>
        <taxon>Dikarya</taxon>
        <taxon>Ascomycota</taxon>
        <taxon>Pezizomycotina</taxon>
        <taxon>Dothideomycetes</taxon>
        <taxon>Dothideomycetidae</taxon>
        <taxon>Mycosphaerellales</taxon>
        <taxon>Extremaceae</taxon>
        <taxon>Saxophila</taxon>
    </lineage>
</organism>
<dbReference type="Pfam" id="PF04082">
    <property type="entry name" value="Fungal_trans"/>
    <property type="match status" value="1"/>
</dbReference>
<protein>
    <recommendedName>
        <fullName evidence="7">Xylanolytic transcriptional activator regulatory domain-containing protein</fullName>
    </recommendedName>
</protein>
<dbReference type="GO" id="GO:0003700">
    <property type="term" value="F:DNA-binding transcription factor activity"/>
    <property type="evidence" value="ECO:0007669"/>
    <property type="project" value="InterPro"/>
</dbReference>
<dbReference type="GO" id="GO:0006351">
    <property type="term" value="P:DNA-templated transcription"/>
    <property type="evidence" value="ECO:0007669"/>
    <property type="project" value="InterPro"/>
</dbReference>
<evidence type="ECO:0000256" key="4">
    <source>
        <dbReference type="ARBA" id="ARBA00023163"/>
    </source>
</evidence>
<dbReference type="SMART" id="SM00906">
    <property type="entry name" value="Fungal_trans"/>
    <property type="match status" value="1"/>
</dbReference>
<keyword evidence="3" id="KW-0238">DNA-binding</keyword>
<dbReference type="EMBL" id="JAVRRT010000016">
    <property type="protein sequence ID" value="KAK5165380.1"/>
    <property type="molecule type" value="Genomic_DNA"/>
</dbReference>
<dbReference type="GeneID" id="89930241"/>
<evidence type="ECO:0000256" key="6">
    <source>
        <dbReference type="SAM" id="MobiDB-lite"/>
    </source>
</evidence>
<dbReference type="GO" id="GO:0005634">
    <property type="term" value="C:nucleus"/>
    <property type="evidence" value="ECO:0007669"/>
    <property type="project" value="UniProtKB-SubCell"/>
</dbReference>
<sequence>MDHDISQTKDSLQQFDVSGNSPSGTLAALGEEYSSFWQGPGLAEMAAELGLKEKSFVTFGSGQTASFSKAYYAMEGKGKPLLAPIPPDVFRDALARPHAVHERAHLVLIYGVLLTEAALNESYDRTTVTKLRWNLRLSIDDARLLLEPSDLNMQALMILAFHVQEVTTPSLSWMVFSIVCRMLQALGVNARSLDPETRERRLLLAWTFNAIDKNLALIFGRPPAMHKITNANLPIIPVHKLLEYRPHQVIDGGRIGTSYQSTFGAHFLYFMHRSSEVTADIWSCLYEDSSNIARVREKLDDWHQKTTSTLEACLVAEQPFMAPEALDSMRLGIKYQHFNYNYFKVLLIRSRPDLREECISSSQQILFLLEDLVSDSSEVFNGVIWVILYCPFTPFFILFGEVLSKGNTPSTKRSLKALETMSSFLNQMRSRHPQAAKLHTIATTFVQYAQQVLRRSEDSKTEADAAADPNARVPTSTSTSVGTNNTIPPTSLPHEPAPDQQHPQDLLDLFNDPAVQDLSMDMDFWLPNASTSLQPEVQPSSMEGMLQSAGMASNDAYGFFADSNFDWLSWDAMTDMSMQ</sequence>
<dbReference type="CDD" id="cd12148">
    <property type="entry name" value="fungal_TF_MHR"/>
    <property type="match status" value="1"/>
</dbReference>
<keyword evidence="5" id="KW-0539">Nucleus</keyword>
<dbReference type="InterPro" id="IPR007219">
    <property type="entry name" value="XnlR_reg_dom"/>
</dbReference>
<evidence type="ECO:0000313" key="8">
    <source>
        <dbReference type="EMBL" id="KAK5165380.1"/>
    </source>
</evidence>
<evidence type="ECO:0000259" key="7">
    <source>
        <dbReference type="SMART" id="SM00906"/>
    </source>
</evidence>
<feature type="region of interest" description="Disordered" evidence="6">
    <location>
        <begin position="456"/>
        <end position="505"/>
    </location>
</feature>
<dbReference type="PANTHER" id="PTHR46910">
    <property type="entry name" value="TRANSCRIPTION FACTOR PDR1"/>
    <property type="match status" value="1"/>
</dbReference>
<reference evidence="8 9" key="1">
    <citation type="submission" date="2023-08" db="EMBL/GenBank/DDBJ databases">
        <title>Black Yeasts Isolated from many extreme environments.</title>
        <authorList>
            <person name="Coleine C."/>
            <person name="Stajich J.E."/>
            <person name="Selbmann L."/>
        </authorList>
    </citation>
    <scope>NUCLEOTIDE SEQUENCE [LARGE SCALE GENOMIC DNA]</scope>
    <source>
        <strain evidence="8 9">CCFEE 5935</strain>
    </source>
</reference>
<dbReference type="AlphaFoldDB" id="A0AAV9NZ30"/>
<evidence type="ECO:0000256" key="2">
    <source>
        <dbReference type="ARBA" id="ARBA00023015"/>
    </source>
</evidence>
<dbReference type="Proteomes" id="UP001337655">
    <property type="component" value="Unassembled WGS sequence"/>
</dbReference>
<feature type="domain" description="Xylanolytic transcriptional activator regulatory" evidence="7">
    <location>
        <begin position="172"/>
        <end position="243"/>
    </location>
</feature>
<proteinExistence type="predicted"/>
<dbReference type="GO" id="GO:0008270">
    <property type="term" value="F:zinc ion binding"/>
    <property type="evidence" value="ECO:0007669"/>
    <property type="project" value="InterPro"/>
</dbReference>
<dbReference type="RefSeq" id="XP_064655464.1">
    <property type="nucleotide sequence ID" value="XM_064806138.1"/>
</dbReference>
<accession>A0AAV9NZ30</accession>
<evidence type="ECO:0000256" key="5">
    <source>
        <dbReference type="ARBA" id="ARBA00023242"/>
    </source>
</evidence>
<evidence type="ECO:0000313" key="9">
    <source>
        <dbReference type="Proteomes" id="UP001337655"/>
    </source>
</evidence>
<keyword evidence="2" id="KW-0805">Transcription regulation</keyword>
<name>A0AAV9NZ30_9PEZI</name>